<name>A0A0V1N7T1_9BILA</name>
<organism evidence="1 2">
    <name type="scientific">Trichinella papuae</name>
    <dbReference type="NCBI Taxonomy" id="268474"/>
    <lineage>
        <taxon>Eukaryota</taxon>
        <taxon>Metazoa</taxon>
        <taxon>Ecdysozoa</taxon>
        <taxon>Nematoda</taxon>
        <taxon>Enoplea</taxon>
        <taxon>Dorylaimia</taxon>
        <taxon>Trichinellida</taxon>
        <taxon>Trichinellidae</taxon>
        <taxon>Trichinella</taxon>
    </lineage>
</organism>
<sequence>MGEPDACWRRDKLYESQQIQSITPFLHLNDNDKGIMDKDHPNYDRFYKVRPLLENIRQIYLEERPEGLQSVESTPLSIIAFN</sequence>
<gene>
    <name evidence="1" type="ORF">T10_4176</name>
</gene>
<dbReference type="Proteomes" id="UP000054843">
    <property type="component" value="Unassembled WGS sequence"/>
</dbReference>
<accession>A0A0V1N7T1</accession>
<protein>
    <submittedName>
        <fullName evidence="1">Uncharacterized protein</fullName>
    </submittedName>
</protein>
<dbReference type="AlphaFoldDB" id="A0A0V1N7T1"/>
<comment type="caution">
    <text evidence="1">The sequence shown here is derived from an EMBL/GenBank/DDBJ whole genome shotgun (WGS) entry which is preliminary data.</text>
</comment>
<reference evidence="1 2" key="1">
    <citation type="submission" date="2015-01" db="EMBL/GenBank/DDBJ databases">
        <title>Evolution of Trichinella species and genotypes.</title>
        <authorList>
            <person name="Korhonen P.K."/>
            <person name="Edoardo P."/>
            <person name="Giuseppe L.R."/>
            <person name="Gasser R.B."/>
        </authorList>
    </citation>
    <scope>NUCLEOTIDE SEQUENCE [LARGE SCALE GENOMIC DNA]</scope>
    <source>
        <strain evidence="1">ISS1980</strain>
    </source>
</reference>
<proteinExistence type="predicted"/>
<evidence type="ECO:0000313" key="2">
    <source>
        <dbReference type="Proteomes" id="UP000054843"/>
    </source>
</evidence>
<dbReference type="EMBL" id="JYDO01000004">
    <property type="protein sequence ID" value="KRZ79916.1"/>
    <property type="molecule type" value="Genomic_DNA"/>
</dbReference>
<keyword evidence="2" id="KW-1185">Reference proteome</keyword>
<evidence type="ECO:0000313" key="1">
    <source>
        <dbReference type="EMBL" id="KRZ79916.1"/>
    </source>
</evidence>